<proteinExistence type="predicted"/>
<accession>A0A1I5N9R9</accession>
<evidence type="ECO:0000259" key="5">
    <source>
        <dbReference type="PROSITE" id="PS51077"/>
    </source>
</evidence>
<evidence type="ECO:0000256" key="2">
    <source>
        <dbReference type="ARBA" id="ARBA00023125"/>
    </source>
</evidence>
<dbReference type="InterPro" id="IPR036390">
    <property type="entry name" value="WH_DNA-bd_sf"/>
</dbReference>
<protein>
    <submittedName>
        <fullName evidence="7">Transcriptional regulator, IclR family</fullName>
    </submittedName>
</protein>
<dbReference type="InterPro" id="IPR036388">
    <property type="entry name" value="WH-like_DNA-bd_sf"/>
</dbReference>
<feature type="compositionally biased region" description="Low complexity" evidence="4">
    <location>
        <begin position="1"/>
        <end position="22"/>
    </location>
</feature>
<keyword evidence="3" id="KW-0804">Transcription</keyword>
<evidence type="ECO:0000256" key="3">
    <source>
        <dbReference type="ARBA" id="ARBA00023163"/>
    </source>
</evidence>
<dbReference type="PROSITE" id="PS51078">
    <property type="entry name" value="ICLR_ED"/>
    <property type="match status" value="1"/>
</dbReference>
<dbReference type="InParanoid" id="A0A1I5N9R9"/>
<dbReference type="STRING" id="1993.SAMN04489713_11272"/>
<dbReference type="GeneID" id="99651042"/>
<keyword evidence="2" id="KW-0238">DNA-binding</keyword>
<dbReference type="InterPro" id="IPR029016">
    <property type="entry name" value="GAF-like_dom_sf"/>
</dbReference>
<evidence type="ECO:0000313" key="8">
    <source>
        <dbReference type="Proteomes" id="UP000183413"/>
    </source>
</evidence>
<evidence type="ECO:0000256" key="1">
    <source>
        <dbReference type="ARBA" id="ARBA00023015"/>
    </source>
</evidence>
<dbReference type="Pfam" id="PF01614">
    <property type="entry name" value="IclR_C"/>
    <property type="match status" value="1"/>
</dbReference>
<organism evidence="7 8">
    <name type="scientific">Actinomadura madurae</name>
    <dbReference type="NCBI Taxonomy" id="1993"/>
    <lineage>
        <taxon>Bacteria</taxon>
        <taxon>Bacillati</taxon>
        <taxon>Actinomycetota</taxon>
        <taxon>Actinomycetes</taxon>
        <taxon>Streptosporangiales</taxon>
        <taxon>Thermomonosporaceae</taxon>
        <taxon>Actinomadura</taxon>
    </lineage>
</organism>
<dbReference type="PANTHER" id="PTHR30136:SF24">
    <property type="entry name" value="HTH-TYPE TRANSCRIPTIONAL REPRESSOR ALLR"/>
    <property type="match status" value="1"/>
</dbReference>
<reference evidence="7 8" key="1">
    <citation type="submission" date="2016-10" db="EMBL/GenBank/DDBJ databases">
        <authorList>
            <person name="de Groot N.N."/>
        </authorList>
    </citation>
    <scope>NUCLEOTIDE SEQUENCE [LARGE SCALE GENOMIC DNA]</scope>
    <source>
        <strain evidence="7 8">DSM 43067</strain>
    </source>
</reference>
<dbReference type="OrthoDB" id="8479143at2"/>
<keyword evidence="1" id="KW-0805">Transcription regulation</keyword>
<dbReference type="PANTHER" id="PTHR30136">
    <property type="entry name" value="HELIX-TURN-HELIX TRANSCRIPTIONAL REGULATOR, ICLR FAMILY"/>
    <property type="match status" value="1"/>
</dbReference>
<evidence type="ECO:0000256" key="4">
    <source>
        <dbReference type="SAM" id="MobiDB-lite"/>
    </source>
</evidence>
<dbReference type="SUPFAM" id="SSF55781">
    <property type="entry name" value="GAF domain-like"/>
    <property type="match status" value="1"/>
</dbReference>
<dbReference type="Pfam" id="PF09339">
    <property type="entry name" value="HTH_IclR"/>
    <property type="match status" value="1"/>
</dbReference>
<sequence length="303" mass="31996">MERTTGAPSPRAPSKPARPRGGTVDDDRPAAANYHANALARGLALLERLAERGGTLTLNDFNAGTGLPKSTLVRLLGVLEEMGYVVRADERPAYRLGHKTLMLSTAYLTGLDLSQVAGGHLAGVAEDTGQTANLGVLDGREVLHVCVREPDRPIRFHTTPGTRDAAYCTGLGKMLLAHLDPSELGPHLPPEPFPARTEHTLTSTEALVRDLRETARRGHAVDDNEGSVGLRCVAAPVEVDGVCVAAVSVSGPSAEFDDARRAGYLDRLRAAAAGLAADADVVAALDYLRSSLRPGAPRPREDA</sequence>
<dbReference type="SUPFAM" id="SSF46785">
    <property type="entry name" value="Winged helix' DNA-binding domain"/>
    <property type="match status" value="1"/>
</dbReference>
<dbReference type="EMBL" id="FOVH01000012">
    <property type="protein sequence ID" value="SFP18588.1"/>
    <property type="molecule type" value="Genomic_DNA"/>
</dbReference>
<dbReference type="Gene3D" id="1.10.10.10">
    <property type="entry name" value="Winged helix-like DNA-binding domain superfamily/Winged helix DNA-binding domain"/>
    <property type="match status" value="1"/>
</dbReference>
<dbReference type="SMART" id="SM00346">
    <property type="entry name" value="HTH_ICLR"/>
    <property type="match status" value="1"/>
</dbReference>
<dbReference type="eggNOG" id="COG1414">
    <property type="taxonomic scope" value="Bacteria"/>
</dbReference>
<dbReference type="Gene3D" id="3.30.450.40">
    <property type="match status" value="1"/>
</dbReference>
<gene>
    <name evidence="7" type="ORF">SAMN04489713_11272</name>
</gene>
<dbReference type="InterPro" id="IPR005471">
    <property type="entry name" value="Tscrpt_reg_IclR_N"/>
</dbReference>
<name>A0A1I5N9R9_9ACTN</name>
<dbReference type="RefSeq" id="WP_083598092.1">
    <property type="nucleotide sequence ID" value="NZ_CP083237.1"/>
</dbReference>
<feature type="domain" description="HTH iclR-type" evidence="5">
    <location>
        <begin position="36"/>
        <end position="98"/>
    </location>
</feature>
<evidence type="ECO:0000259" key="6">
    <source>
        <dbReference type="PROSITE" id="PS51078"/>
    </source>
</evidence>
<dbReference type="GO" id="GO:0003700">
    <property type="term" value="F:DNA-binding transcription factor activity"/>
    <property type="evidence" value="ECO:0007669"/>
    <property type="project" value="TreeGrafter"/>
</dbReference>
<dbReference type="InterPro" id="IPR014757">
    <property type="entry name" value="Tscrpt_reg_IclR_C"/>
</dbReference>
<dbReference type="AlphaFoldDB" id="A0A1I5N9R9"/>
<evidence type="ECO:0000313" key="7">
    <source>
        <dbReference type="EMBL" id="SFP18588.1"/>
    </source>
</evidence>
<dbReference type="GO" id="GO:0003677">
    <property type="term" value="F:DNA binding"/>
    <property type="evidence" value="ECO:0007669"/>
    <property type="project" value="UniProtKB-KW"/>
</dbReference>
<dbReference type="GO" id="GO:0045892">
    <property type="term" value="P:negative regulation of DNA-templated transcription"/>
    <property type="evidence" value="ECO:0007669"/>
    <property type="project" value="TreeGrafter"/>
</dbReference>
<feature type="region of interest" description="Disordered" evidence="4">
    <location>
        <begin position="1"/>
        <end position="29"/>
    </location>
</feature>
<dbReference type="PROSITE" id="PS51077">
    <property type="entry name" value="HTH_ICLR"/>
    <property type="match status" value="1"/>
</dbReference>
<keyword evidence="8" id="KW-1185">Reference proteome</keyword>
<dbReference type="Proteomes" id="UP000183413">
    <property type="component" value="Unassembled WGS sequence"/>
</dbReference>
<feature type="domain" description="IclR-ED" evidence="6">
    <location>
        <begin position="99"/>
        <end position="281"/>
    </location>
</feature>
<dbReference type="InterPro" id="IPR050707">
    <property type="entry name" value="HTH_MetabolicPath_Reg"/>
</dbReference>